<reference evidence="3 4" key="1">
    <citation type="journal article" date="2009" name="Stand. Genomic Sci.">
        <title>Complete genome sequence of Stackebrandtia nassauensis type strain (LLR-40K-21).</title>
        <authorList>
            <person name="Munk C."/>
            <person name="Lapidus A."/>
            <person name="Copeland A."/>
            <person name="Jando M."/>
            <person name="Mayilraj S."/>
            <person name="Glavina Del Rio T."/>
            <person name="Nolan M."/>
            <person name="Chen F."/>
            <person name="Lucas S."/>
            <person name="Tice H."/>
            <person name="Cheng J.F."/>
            <person name="Han C."/>
            <person name="Detter J.C."/>
            <person name="Bruce D."/>
            <person name="Goodwin L."/>
            <person name="Chain P."/>
            <person name="Pitluck S."/>
            <person name="Goker M."/>
            <person name="Ovchinikova G."/>
            <person name="Pati A."/>
            <person name="Ivanova N."/>
            <person name="Mavromatis K."/>
            <person name="Chen A."/>
            <person name="Palaniappan K."/>
            <person name="Land M."/>
            <person name="Hauser L."/>
            <person name="Chang Y.J."/>
            <person name="Jeffries C.D."/>
            <person name="Bristow J."/>
            <person name="Eisen J.A."/>
            <person name="Markowitz V."/>
            <person name="Hugenholtz P."/>
            <person name="Kyrpides N.C."/>
            <person name="Klenk H.P."/>
        </authorList>
    </citation>
    <scope>NUCLEOTIDE SEQUENCE [LARGE SCALE GENOMIC DNA]</scope>
    <source>
        <strain evidence="4">DSM 44728 / CIP 108903 / NRRL B-16338 / NBRC 102104 / LLR-40K-21</strain>
    </source>
</reference>
<dbReference type="KEGG" id="sna:Snas_2541"/>
<accession>D3Q647</accession>
<dbReference type="PANTHER" id="PTHR43794">
    <property type="entry name" value="AMINOHYDROLASE SSNA-RELATED"/>
    <property type="match status" value="1"/>
</dbReference>
<dbReference type="PANTHER" id="PTHR43794:SF11">
    <property type="entry name" value="AMIDOHYDROLASE-RELATED DOMAIN-CONTAINING PROTEIN"/>
    <property type="match status" value="1"/>
</dbReference>
<dbReference type="RefSeq" id="WP_013017793.1">
    <property type="nucleotide sequence ID" value="NC_013947.1"/>
</dbReference>
<dbReference type="InterPro" id="IPR050287">
    <property type="entry name" value="MTA/SAH_deaminase"/>
</dbReference>
<dbReference type="InterPro" id="IPR006680">
    <property type="entry name" value="Amidohydro-rel"/>
</dbReference>
<dbReference type="NCBIfam" id="NF006055">
    <property type="entry name" value="PRK08203.1"/>
    <property type="match status" value="1"/>
</dbReference>
<gene>
    <name evidence="3" type="ordered locus">Snas_2541</name>
</gene>
<feature type="domain" description="Amidohydrolase-related" evidence="2">
    <location>
        <begin position="61"/>
        <end position="400"/>
    </location>
</feature>
<dbReference type="SUPFAM" id="SSF51556">
    <property type="entry name" value="Metallo-dependent hydrolases"/>
    <property type="match status" value="1"/>
</dbReference>
<protein>
    <submittedName>
        <fullName evidence="3">Amidohydrolase</fullName>
    </submittedName>
</protein>
<dbReference type="Proteomes" id="UP000000844">
    <property type="component" value="Chromosome"/>
</dbReference>
<dbReference type="InterPro" id="IPR032466">
    <property type="entry name" value="Metal_Hydrolase"/>
</dbReference>
<dbReference type="Pfam" id="PF01979">
    <property type="entry name" value="Amidohydro_1"/>
    <property type="match status" value="1"/>
</dbReference>
<proteinExistence type="predicted"/>
<dbReference type="Gene3D" id="2.30.40.10">
    <property type="entry name" value="Urease, subunit C, domain 1"/>
    <property type="match status" value="1"/>
</dbReference>
<organism evidence="3 4">
    <name type="scientific">Stackebrandtia nassauensis (strain DSM 44728 / CIP 108903 / NRRL B-16338 / NBRC 102104 / LLR-40K-21)</name>
    <dbReference type="NCBI Taxonomy" id="446470"/>
    <lineage>
        <taxon>Bacteria</taxon>
        <taxon>Bacillati</taxon>
        <taxon>Actinomycetota</taxon>
        <taxon>Actinomycetes</taxon>
        <taxon>Glycomycetales</taxon>
        <taxon>Glycomycetaceae</taxon>
        <taxon>Stackebrandtia</taxon>
    </lineage>
</organism>
<dbReference type="InterPro" id="IPR011059">
    <property type="entry name" value="Metal-dep_hydrolase_composite"/>
</dbReference>
<dbReference type="STRING" id="446470.Snas_2541"/>
<dbReference type="HOGENOM" id="CLU_012358_2_3_11"/>
<dbReference type="CDD" id="cd01298">
    <property type="entry name" value="ATZ_TRZ_like"/>
    <property type="match status" value="1"/>
</dbReference>
<dbReference type="SUPFAM" id="SSF51338">
    <property type="entry name" value="Composite domain of metallo-dependent hydrolases"/>
    <property type="match status" value="2"/>
</dbReference>
<dbReference type="GO" id="GO:0016810">
    <property type="term" value="F:hydrolase activity, acting on carbon-nitrogen (but not peptide) bonds"/>
    <property type="evidence" value="ECO:0007669"/>
    <property type="project" value="InterPro"/>
</dbReference>
<dbReference type="AlphaFoldDB" id="D3Q647"/>
<sequence>MSSRLIIDNAAVATVDDTDTEHQRGHIVVEDGRITAVAAGSAPSFDDNTPTQYVDGAGCLATPGLVNTHHHLYQWVTRGMAVDHTLFQWLTELYPVWARLDADGLYAAVRGGLGWLALTGCTTSADHHYVYPRAVRSELDAAHIGAVRDIGLRFHAARGSMDRGESDGGLPPDHLVESIDEILSSTQDLIGKYHDPSFDSMLRVAVAPCSPFSVSSRLLRESAELARSANVRLHTHLCESLDEEEFCRETHGCSPVEYMDSLGWLGDDVWFAHAVHLSPEAVKRLGDTGTGAAHCPSSNARLGTGMAGVRAMLDARMPVGLGVDGAASQEASMLIDELRLSLYTARQLGGPTALSSRQALRLGTMGGAAVLGRQHEIGSLEPGKLADIALWRLDGLAHADIADPVAALTLGAPAPLKLLTVGGRPIVADGELLTADTAELAREARAANRRLVNGEAK</sequence>
<keyword evidence="1 3" id="KW-0378">Hydrolase</keyword>
<evidence type="ECO:0000256" key="1">
    <source>
        <dbReference type="ARBA" id="ARBA00022801"/>
    </source>
</evidence>
<evidence type="ECO:0000259" key="2">
    <source>
        <dbReference type="Pfam" id="PF01979"/>
    </source>
</evidence>
<dbReference type="Gene3D" id="3.20.20.140">
    <property type="entry name" value="Metal-dependent hydrolases"/>
    <property type="match status" value="1"/>
</dbReference>
<dbReference type="eggNOG" id="COG0402">
    <property type="taxonomic scope" value="Bacteria"/>
</dbReference>
<keyword evidence="4" id="KW-1185">Reference proteome</keyword>
<evidence type="ECO:0000313" key="4">
    <source>
        <dbReference type="Proteomes" id="UP000000844"/>
    </source>
</evidence>
<dbReference type="EMBL" id="CP001778">
    <property type="protein sequence ID" value="ADD42222.1"/>
    <property type="molecule type" value="Genomic_DNA"/>
</dbReference>
<evidence type="ECO:0000313" key="3">
    <source>
        <dbReference type="EMBL" id="ADD42222.1"/>
    </source>
</evidence>
<name>D3Q647_STANL</name>
<dbReference type="OrthoDB" id="3189065at2"/>